<dbReference type="AlphaFoldDB" id="I7M965"/>
<evidence type="ECO:0000256" key="8">
    <source>
        <dbReference type="PROSITE-ProRule" id="PRU00175"/>
    </source>
</evidence>
<dbReference type="PANTHER" id="PTHR46539:SF1">
    <property type="entry name" value="E3 UBIQUITIN-PROTEIN LIGASE ATL42"/>
    <property type="match status" value="1"/>
</dbReference>
<evidence type="ECO:0000313" key="12">
    <source>
        <dbReference type="EMBL" id="EAS00880.2"/>
    </source>
</evidence>
<evidence type="ECO:0000256" key="1">
    <source>
        <dbReference type="ARBA" id="ARBA00004370"/>
    </source>
</evidence>
<evidence type="ECO:0000256" key="4">
    <source>
        <dbReference type="ARBA" id="ARBA00022771"/>
    </source>
</evidence>
<keyword evidence="7 10" id="KW-0472">Membrane</keyword>
<keyword evidence="2 10" id="KW-0812">Transmembrane</keyword>
<comment type="subcellular location">
    <subcellularLocation>
        <location evidence="1">Membrane</location>
    </subcellularLocation>
</comment>
<feature type="domain" description="RING-type" evidence="11">
    <location>
        <begin position="364"/>
        <end position="405"/>
    </location>
</feature>
<sequence>MSLGSDAQQTGLVACVIASQSDFISLSSVIKYLQTNEFDSDKKGSFQTFFIDYEGCSMQDQIQYIQIKPPHLNNSYMFQILNLSQSYQVFQVEIDIFFQSNSICLDQCSIDKYQNSQNTCHESLCQCSDNYIGQRCQVHVNKFSDGEQNIQVEVKGFSWVFYELDLLKIQNEYTLTVNDLNQQIKYSIIESGLSSYQVPSLYQGINVIDQAGSYRLQNDIIQDYQAFASINKSQQLSFLISFYNPSNQTLMFSFQFSSQLNQDDSSDEKVKTRNIIVIVVCLIASAVSIPIIYRVVNNFYASKQDIIIPSQPAPVSPYNIHLVQAQLQKKNGSLSKELIEKFMPAVFYADLLTKYQNLKEFSECMICLTDFEESNLCRMTVCYHLFHKNCLESWLELQDSCPFCRKELNKQTLEENKLQSQENPYINRIVQSSNIQKTLSQDKNQEYPSFNDLGNRKNSQQFSEKTNFTSQENSHFLSQSPSSVSKNNKIDYNQADSVIQDEQQDNNFFNVKNCNKSSEKEQENCSLRQSRIKISFLQQLEGDEVGIQSNPQQLNTLFCENFEKIKQQQNRISRLSIDNEEIMIEEPSKLNEEDSSCKAFSKKNNEFYIQQNSNQNEQSLIQKQSIESTQQSTFNKQMSIYQITQQDHSNRIQINKSFSQLNKSEHIQQINQNQQRFIQHSAQFNPVNKQAKQLLNSKSNLEISQSKESKHSQDQIIIK</sequence>
<dbReference type="InterPro" id="IPR013083">
    <property type="entry name" value="Znf_RING/FYVE/PHD"/>
</dbReference>
<feature type="compositionally biased region" description="Polar residues" evidence="9">
    <location>
        <begin position="456"/>
        <end position="486"/>
    </location>
</feature>
<evidence type="ECO:0000259" key="11">
    <source>
        <dbReference type="PROSITE" id="PS50089"/>
    </source>
</evidence>
<evidence type="ECO:0000256" key="9">
    <source>
        <dbReference type="SAM" id="MobiDB-lite"/>
    </source>
</evidence>
<dbReference type="RefSeq" id="XP_001021126.2">
    <property type="nucleotide sequence ID" value="XM_001021126.2"/>
</dbReference>
<dbReference type="Gene3D" id="3.30.40.10">
    <property type="entry name" value="Zinc/RING finger domain, C3HC4 (zinc finger)"/>
    <property type="match status" value="1"/>
</dbReference>
<protein>
    <submittedName>
        <fullName evidence="12">Phosphatidylinositol 4-phosphate 5-kinase</fullName>
    </submittedName>
</protein>
<dbReference type="EMBL" id="GG662608">
    <property type="protein sequence ID" value="EAS00880.2"/>
    <property type="molecule type" value="Genomic_DNA"/>
</dbReference>
<dbReference type="GO" id="GO:0016020">
    <property type="term" value="C:membrane"/>
    <property type="evidence" value="ECO:0007669"/>
    <property type="project" value="UniProtKB-SubCell"/>
</dbReference>
<dbReference type="SUPFAM" id="SSF57850">
    <property type="entry name" value="RING/U-box"/>
    <property type="match status" value="1"/>
</dbReference>
<dbReference type="KEGG" id="tet:TTHERM_00310510"/>
<evidence type="ECO:0000256" key="10">
    <source>
        <dbReference type="SAM" id="Phobius"/>
    </source>
</evidence>
<evidence type="ECO:0000256" key="2">
    <source>
        <dbReference type="ARBA" id="ARBA00022692"/>
    </source>
</evidence>
<dbReference type="PANTHER" id="PTHR46539">
    <property type="entry name" value="E3 UBIQUITIN-PROTEIN LIGASE ATL42"/>
    <property type="match status" value="1"/>
</dbReference>
<dbReference type="Proteomes" id="UP000009168">
    <property type="component" value="Unassembled WGS sequence"/>
</dbReference>
<evidence type="ECO:0000256" key="5">
    <source>
        <dbReference type="ARBA" id="ARBA00022833"/>
    </source>
</evidence>
<feature type="region of interest" description="Disordered" evidence="9">
    <location>
        <begin position="445"/>
        <end position="486"/>
    </location>
</feature>
<dbReference type="STRING" id="312017.I7M965"/>
<dbReference type="GO" id="GO:0008270">
    <property type="term" value="F:zinc ion binding"/>
    <property type="evidence" value="ECO:0007669"/>
    <property type="project" value="UniProtKB-KW"/>
</dbReference>
<gene>
    <name evidence="12" type="ORF">TTHERM_00310510</name>
</gene>
<evidence type="ECO:0000256" key="6">
    <source>
        <dbReference type="ARBA" id="ARBA00022989"/>
    </source>
</evidence>
<name>I7M965_TETTS</name>
<proteinExistence type="predicted"/>
<evidence type="ECO:0000256" key="3">
    <source>
        <dbReference type="ARBA" id="ARBA00022723"/>
    </source>
</evidence>
<feature type="transmembrane region" description="Helical" evidence="10">
    <location>
        <begin position="275"/>
        <end position="296"/>
    </location>
</feature>
<dbReference type="PROSITE" id="PS50089">
    <property type="entry name" value="ZF_RING_2"/>
    <property type="match status" value="1"/>
</dbReference>
<dbReference type="Pfam" id="PF13639">
    <property type="entry name" value="zf-RING_2"/>
    <property type="match status" value="1"/>
</dbReference>
<organism evidence="12 13">
    <name type="scientific">Tetrahymena thermophila (strain SB210)</name>
    <dbReference type="NCBI Taxonomy" id="312017"/>
    <lineage>
        <taxon>Eukaryota</taxon>
        <taxon>Sar</taxon>
        <taxon>Alveolata</taxon>
        <taxon>Ciliophora</taxon>
        <taxon>Intramacronucleata</taxon>
        <taxon>Oligohymenophorea</taxon>
        <taxon>Hymenostomatida</taxon>
        <taxon>Tetrahymenina</taxon>
        <taxon>Tetrahymenidae</taxon>
        <taxon>Tetrahymena</taxon>
    </lineage>
</organism>
<reference evidence="13" key="1">
    <citation type="journal article" date="2006" name="PLoS Biol.">
        <title>Macronuclear genome sequence of the ciliate Tetrahymena thermophila, a model eukaryote.</title>
        <authorList>
            <person name="Eisen J.A."/>
            <person name="Coyne R.S."/>
            <person name="Wu M."/>
            <person name="Wu D."/>
            <person name="Thiagarajan M."/>
            <person name="Wortman J.R."/>
            <person name="Badger J.H."/>
            <person name="Ren Q."/>
            <person name="Amedeo P."/>
            <person name="Jones K.M."/>
            <person name="Tallon L.J."/>
            <person name="Delcher A.L."/>
            <person name="Salzberg S.L."/>
            <person name="Silva J.C."/>
            <person name="Haas B.J."/>
            <person name="Majoros W.H."/>
            <person name="Farzad M."/>
            <person name="Carlton J.M."/>
            <person name="Smith R.K. Jr."/>
            <person name="Garg J."/>
            <person name="Pearlman R.E."/>
            <person name="Karrer K.M."/>
            <person name="Sun L."/>
            <person name="Manning G."/>
            <person name="Elde N.C."/>
            <person name="Turkewitz A.P."/>
            <person name="Asai D.J."/>
            <person name="Wilkes D.E."/>
            <person name="Wang Y."/>
            <person name="Cai H."/>
            <person name="Collins K."/>
            <person name="Stewart B.A."/>
            <person name="Lee S.R."/>
            <person name="Wilamowska K."/>
            <person name="Weinberg Z."/>
            <person name="Ruzzo W.L."/>
            <person name="Wloga D."/>
            <person name="Gaertig J."/>
            <person name="Frankel J."/>
            <person name="Tsao C.-C."/>
            <person name="Gorovsky M.A."/>
            <person name="Keeling P.J."/>
            <person name="Waller R.F."/>
            <person name="Patron N.J."/>
            <person name="Cherry J.M."/>
            <person name="Stover N.A."/>
            <person name="Krieger C.J."/>
            <person name="del Toro C."/>
            <person name="Ryder H.F."/>
            <person name="Williamson S.C."/>
            <person name="Barbeau R.A."/>
            <person name="Hamilton E.P."/>
            <person name="Orias E."/>
        </authorList>
    </citation>
    <scope>NUCLEOTIDE SEQUENCE [LARGE SCALE GENOMIC DNA]</scope>
    <source>
        <strain evidence="13">SB210</strain>
    </source>
</reference>
<dbReference type="SMART" id="SM00184">
    <property type="entry name" value="RING"/>
    <property type="match status" value="1"/>
</dbReference>
<accession>I7M965</accession>
<keyword evidence="13" id="KW-1185">Reference proteome</keyword>
<keyword evidence="4 8" id="KW-0863">Zinc-finger</keyword>
<keyword evidence="5" id="KW-0862">Zinc</keyword>
<dbReference type="CDD" id="cd16448">
    <property type="entry name" value="RING-H2"/>
    <property type="match status" value="1"/>
</dbReference>
<dbReference type="InParanoid" id="I7M965"/>
<keyword evidence="6 10" id="KW-1133">Transmembrane helix</keyword>
<evidence type="ECO:0000256" key="7">
    <source>
        <dbReference type="ARBA" id="ARBA00023136"/>
    </source>
</evidence>
<keyword evidence="3" id="KW-0479">Metal-binding</keyword>
<dbReference type="InterPro" id="IPR001841">
    <property type="entry name" value="Znf_RING"/>
</dbReference>
<evidence type="ECO:0000313" key="13">
    <source>
        <dbReference type="Proteomes" id="UP000009168"/>
    </source>
</evidence>
<dbReference type="OrthoDB" id="9984778at2759"/>
<dbReference type="GeneID" id="7842786"/>